<evidence type="ECO:0000313" key="2">
    <source>
        <dbReference type="Ensembl" id="ENSCCAP00000038111.1"/>
    </source>
</evidence>
<accession>A0A2K5SCI7</accession>
<dbReference type="AlphaFoldDB" id="A0A2K5SCI7"/>
<feature type="compositionally biased region" description="Pro residues" evidence="1">
    <location>
        <begin position="1"/>
        <end position="12"/>
    </location>
</feature>
<evidence type="ECO:0000256" key="1">
    <source>
        <dbReference type="SAM" id="MobiDB-lite"/>
    </source>
</evidence>
<dbReference type="Proteomes" id="UP000233040">
    <property type="component" value="Unassembled WGS sequence"/>
</dbReference>
<name>A0A2K5SCI7_CEBIM</name>
<feature type="region of interest" description="Disordered" evidence="1">
    <location>
        <begin position="1"/>
        <end position="80"/>
    </location>
</feature>
<dbReference type="Ensembl" id="ENSCCAT00000055906.1">
    <property type="protein sequence ID" value="ENSCCAP00000038111.1"/>
    <property type="gene ID" value="ENSCCAG00000036886.1"/>
</dbReference>
<feature type="compositionally biased region" description="Low complexity" evidence="1">
    <location>
        <begin position="16"/>
        <end position="26"/>
    </location>
</feature>
<gene>
    <name evidence="2" type="primary">TRIP6</name>
</gene>
<proteinExistence type="predicted"/>
<feature type="compositionally biased region" description="Polar residues" evidence="1">
    <location>
        <begin position="70"/>
        <end position="80"/>
    </location>
</feature>
<feature type="compositionally biased region" description="Basic and acidic residues" evidence="1">
    <location>
        <begin position="51"/>
        <end position="63"/>
    </location>
</feature>
<dbReference type="GeneTree" id="ENSGT00940000154273"/>
<evidence type="ECO:0000313" key="3">
    <source>
        <dbReference type="Proteomes" id="UP000233040"/>
    </source>
</evidence>
<protein>
    <submittedName>
        <fullName evidence="2">Thyroid hormone receptor interactor 6</fullName>
    </submittedName>
</protein>
<reference evidence="2" key="1">
    <citation type="submission" date="2025-08" db="UniProtKB">
        <authorList>
            <consortium name="Ensembl"/>
        </authorList>
    </citation>
    <scope>IDENTIFICATION</scope>
</reference>
<keyword evidence="3" id="KW-1185">Reference proteome</keyword>
<reference evidence="2" key="2">
    <citation type="submission" date="2025-09" db="UniProtKB">
        <authorList>
            <consortium name="Ensembl"/>
        </authorList>
    </citation>
    <scope>IDENTIFICATION</scope>
</reference>
<sequence>MSGPTWLPPKQPEPTRAPQGRAIPRGAPGPPPAHGAGAPCRQECPAPQQPGRRDRLAEQHAGRAEWGSGSRATTTRPTGI</sequence>
<organism evidence="2 3">
    <name type="scientific">Cebus imitator</name>
    <name type="common">Panamanian white-faced capuchin</name>
    <name type="synonym">Cebus capucinus imitator</name>
    <dbReference type="NCBI Taxonomy" id="2715852"/>
    <lineage>
        <taxon>Eukaryota</taxon>
        <taxon>Metazoa</taxon>
        <taxon>Chordata</taxon>
        <taxon>Craniata</taxon>
        <taxon>Vertebrata</taxon>
        <taxon>Euteleostomi</taxon>
        <taxon>Mammalia</taxon>
        <taxon>Eutheria</taxon>
        <taxon>Euarchontoglires</taxon>
        <taxon>Primates</taxon>
        <taxon>Haplorrhini</taxon>
        <taxon>Platyrrhini</taxon>
        <taxon>Cebidae</taxon>
        <taxon>Cebinae</taxon>
        <taxon>Cebus</taxon>
    </lineage>
</organism>